<protein>
    <submittedName>
        <fullName evidence="1">IS605 OrfB-like transposable element containing HTH domain</fullName>
    </submittedName>
</protein>
<name>A0A1Q6DSU0_METT1</name>
<dbReference type="EMBL" id="MSDW01000002">
    <property type="protein sequence ID" value="OKY77436.1"/>
    <property type="molecule type" value="Genomic_DNA"/>
</dbReference>
<evidence type="ECO:0000313" key="1">
    <source>
        <dbReference type="EMBL" id="OKY77436.1"/>
    </source>
</evidence>
<accession>A0A1Q6DSU0</accession>
<dbReference type="Proteomes" id="UP000185744">
    <property type="component" value="Unassembled WGS sequence"/>
</dbReference>
<dbReference type="AlphaFoldDB" id="A0A1Q6DSU0"/>
<reference evidence="1" key="1">
    <citation type="submission" date="2016-12" db="EMBL/GenBank/DDBJ databases">
        <title>Discovery of methanogenic haloarchaea.</title>
        <authorList>
            <person name="Sorokin D.Y."/>
            <person name="Makarova K.S."/>
            <person name="Abbas B."/>
            <person name="Ferrer M."/>
            <person name="Golyshin P.N."/>
        </authorList>
    </citation>
    <scope>NUCLEOTIDE SEQUENCE [LARGE SCALE GENOMIC DNA]</scope>
    <source>
        <strain evidence="1">HMET1</strain>
    </source>
</reference>
<gene>
    <name evidence="1" type="ORF">BTN85_2087</name>
</gene>
<keyword evidence="2" id="KW-1185">Reference proteome</keyword>
<evidence type="ECO:0000313" key="2">
    <source>
        <dbReference type="Proteomes" id="UP000185744"/>
    </source>
</evidence>
<organism evidence="1 2">
    <name type="scientific">Methanohalarchaeum thermophilum</name>
    <dbReference type="NCBI Taxonomy" id="1903181"/>
    <lineage>
        <taxon>Archaea</taxon>
        <taxon>Methanobacteriati</taxon>
        <taxon>Methanobacteriota</taxon>
        <taxon>Methanonatronarchaeia</taxon>
        <taxon>Methanonatronarchaeales</taxon>
        <taxon>Methanonatronarchaeaceae</taxon>
        <taxon>Candidatus Methanohalarchaeum</taxon>
    </lineage>
</organism>
<comment type="caution">
    <text evidence="1">The sequence shown here is derived from an EMBL/GenBank/DDBJ whole genome shotgun (WGS) entry which is preliminary data.</text>
</comment>
<dbReference type="InParanoid" id="A0A1Q6DSU0"/>
<sequence>MTYNTGDRIVLKKLSEPEKGIFSEITEPIREKIKKLGIEKEDIEEAINEARED</sequence>
<proteinExistence type="predicted"/>